<evidence type="ECO:0008006" key="4">
    <source>
        <dbReference type="Google" id="ProtNLM"/>
    </source>
</evidence>
<evidence type="ECO:0000256" key="1">
    <source>
        <dbReference type="SAM" id="MobiDB-lite"/>
    </source>
</evidence>
<name>A0A1A2EZT3_MYCSD</name>
<comment type="caution">
    <text evidence="2">The sequence shown here is derived from an EMBL/GenBank/DDBJ whole genome shotgun (WGS) entry which is preliminary data.</text>
</comment>
<gene>
    <name evidence="2" type="ORF">A5771_20805</name>
</gene>
<evidence type="ECO:0000313" key="2">
    <source>
        <dbReference type="EMBL" id="OBG10582.1"/>
    </source>
</evidence>
<feature type="region of interest" description="Disordered" evidence="1">
    <location>
        <begin position="1"/>
        <end position="21"/>
    </location>
</feature>
<organism evidence="2 3">
    <name type="scientific">Mycolicibacter sinensis (strain JDM601)</name>
    <name type="common">Mycobacterium sinense</name>
    <dbReference type="NCBI Taxonomy" id="875328"/>
    <lineage>
        <taxon>Bacteria</taxon>
        <taxon>Bacillati</taxon>
        <taxon>Actinomycetota</taxon>
        <taxon>Actinomycetes</taxon>
        <taxon>Mycobacteriales</taxon>
        <taxon>Mycobacteriaceae</taxon>
        <taxon>Mycolicibacter</taxon>
    </lineage>
</organism>
<accession>A0A1A2EZT3</accession>
<dbReference type="AlphaFoldDB" id="A0A1A2EZT3"/>
<dbReference type="RefSeq" id="WP_064853419.1">
    <property type="nucleotide sequence ID" value="NZ_LZIM01000062.1"/>
</dbReference>
<protein>
    <recommendedName>
        <fullName evidence="4">ATP/GTP-binding protein</fullName>
    </recommendedName>
</protein>
<feature type="compositionally biased region" description="Basic and acidic residues" evidence="1">
    <location>
        <begin position="74"/>
        <end position="92"/>
    </location>
</feature>
<dbReference type="OrthoDB" id="3381577at2"/>
<feature type="region of interest" description="Disordered" evidence="1">
    <location>
        <begin position="71"/>
        <end position="99"/>
    </location>
</feature>
<proteinExistence type="predicted"/>
<sequence length="112" mass="12557">MARRRNPSHRPRRPLPLTQRVETGPDGYEYVVAAIAGSRAVKVYRCPGCDHEIRPGIAHVVVWRAESGGSARFDGGEAKLGPPHEGEGDDRRHWHTPCWANRATRAPTRKWS</sequence>
<dbReference type="Proteomes" id="UP000093985">
    <property type="component" value="Unassembled WGS sequence"/>
</dbReference>
<reference evidence="3" key="1">
    <citation type="submission" date="2016-06" db="EMBL/GenBank/DDBJ databases">
        <authorList>
            <person name="Sutton G."/>
            <person name="Brinkac L."/>
            <person name="Sanka R."/>
            <person name="Adams M."/>
            <person name="Lau E."/>
            <person name="Mehaffy C."/>
            <person name="Tameris M."/>
            <person name="Hatherill M."/>
            <person name="Hanekom W."/>
            <person name="Mahomed H."/>
            <person name="Mcshane H."/>
        </authorList>
    </citation>
    <scope>NUCLEOTIDE SEQUENCE [LARGE SCALE GENOMIC DNA]</scope>
    <source>
        <strain evidence="3">852014-51077_SCH5608930-a</strain>
    </source>
</reference>
<dbReference type="EMBL" id="LZIN01000005">
    <property type="protein sequence ID" value="OBG10582.1"/>
    <property type="molecule type" value="Genomic_DNA"/>
</dbReference>
<feature type="compositionally biased region" description="Basic residues" evidence="1">
    <location>
        <begin position="1"/>
        <end position="13"/>
    </location>
</feature>
<evidence type="ECO:0000313" key="3">
    <source>
        <dbReference type="Proteomes" id="UP000093985"/>
    </source>
</evidence>